<evidence type="ECO:0000313" key="1">
    <source>
        <dbReference type="EMBL" id="KAJ6636434.1"/>
    </source>
</evidence>
<dbReference type="AlphaFoldDB" id="A0A9Q0MSR6"/>
<sequence>MHSNMGETTGSLDTHDKNLPDSLLLSFSGHYPVPRSLSNDQLGSTGSRFARESARAAYGKKIAAVAHFSGHSGLVSDHAVLKSIKYEDEHSRRRH</sequence>
<name>A0A9Q0MSR6_9DIPT</name>
<dbReference type="EMBL" id="WJQU01000004">
    <property type="protein sequence ID" value="KAJ6636434.1"/>
    <property type="molecule type" value="Genomic_DNA"/>
</dbReference>
<reference evidence="1" key="1">
    <citation type="submission" date="2022-07" db="EMBL/GenBank/DDBJ databases">
        <authorList>
            <person name="Trinca V."/>
            <person name="Uliana J.V.C."/>
            <person name="Torres T.T."/>
            <person name="Ward R.J."/>
            <person name="Monesi N."/>
        </authorList>
    </citation>
    <scope>NUCLEOTIDE SEQUENCE</scope>
    <source>
        <strain evidence="1">HSMRA1968</strain>
        <tissue evidence="1">Whole embryos</tissue>
    </source>
</reference>
<protein>
    <submittedName>
        <fullName evidence="1">Uncharacterized protein</fullName>
    </submittedName>
</protein>
<accession>A0A9Q0MSR6</accession>
<keyword evidence="2" id="KW-1185">Reference proteome</keyword>
<dbReference type="Proteomes" id="UP001151699">
    <property type="component" value="Chromosome C"/>
</dbReference>
<evidence type="ECO:0000313" key="2">
    <source>
        <dbReference type="Proteomes" id="UP001151699"/>
    </source>
</evidence>
<proteinExistence type="predicted"/>
<gene>
    <name evidence="1" type="ORF">Bhyg_15024</name>
</gene>
<organism evidence="1 2">
    <name type="scientific">Pseudolycoriella hygida</name>
    <dbReference type="NCBI Taxonomy" id="35572"/>
    <lineage>
        <taxon>Eukaryota</taxon>
        <taxon>Metazoa</taxon>
        <taxon>Ecdysozoa</taxon>
        <taxon>Arthropoda</taxon>
        <taxon>Hexapoda</taxon>
        <taxon>Insecta</taxon>
        <taxon>Pterygota</taxon>
        <taxon>Neoptera</taxon>
        <taxon>Endopterygota</taxon>
        <taxon>Diptera</taxon>
        <taxon>Nematocera</taxon>
        <taxon>Sciaroidea</taxon>
        <taxon>Sciaridae</taxon>
        <taxon>Pseudolycoriella</taxon>
    </lineage>
</organism>
<comment type="caution">
    <text evidence="1">The sequence shown here is derived from an EMBL/GenBank/DDBJ whole genome shotgun (WGS) entry which is preliminary data.</text>
</comment>